<dbReference type="InterPro" id="IPR018060">
    <property type="entry name" value="HTH_AraC"/>
</dbReference>
<evidence type="ECO:0000256" key="1">
    <source>
        <dbReference type="ARBA" id="ARBA00023015"/>
    </source>
</evidence>
<feature type="domain" description="HTH araC/xylS-type" evidence="4">
    <location>
        <begin position="1"/>
        <end position="40"/>
    </location>
</feature>
<reference evidence="5 6" key="1">
    <citation type="journal article" date="2019" name="Nat. Microbiol.">
        <title>Mediterranean grassland soil C-N compound turnover is dependent on rainfall and depth, and is mediated by genomically divergent microorganisms.</title>
        <authorList>
            <person name="Diamond S."/>
            <person name="Andeer P.F."/>
            <person name="Li Z."/>
            <person name="Crits-Christoph A."/>
            <person name="Burstein D."/>
            <person name="Anantharaman K."/>
            <person name="Lane K.R."/>
            <person name="Thomas B.C."/>
            <person name="Pan C."/>
            <person name="Northen T.R."/>
            <person name="Banfield J.F."/>
        </authorList>
    </citation>
    <scope>NUCLEOTIDE SEQUENCE [LARGE SCALE GENOMIC DNA]</scope>
    <source>
        <strain evidence="5">NP_7</strain>
    </source>
</reference>
<dbReference type="GO" id="GO:0003700">
    <property type="term" value="F:DNA-binding transcription factor activity"/>
    <property type="evidence" value="ECO:0007669"/>
    <property type="project" value="InterPro"/>
</dbReference>
<evidence type="ECO:0000313" key="5">
    <source>
        <dbReference type="EMBL" id="TMI83394.1"/>
    </source>
</evidence>
<dbReference type="GO" id="GO:0043565">
    <property type="term" value="F:sequence-specific DNA binding"/>
    <property type="evidence" value="ECO:0007669"/>
    <property type="project" value="InterPro"/>
</dbReference>
<dbReference type="InterPro" id="IPR009057">
    <property type="entry name" value="Homeodomain-like_sf"/>
</dbReference>
<sequence>MTPQKSIAEIASTAGFSDQSRLTSHFKRRFGVTPQKCRKK</sequence>
<evidence type="ECO:0000256" key="2">
    <source>
        <dbReference type="ARBA" id="ARBA00023125"/>
    </source>
</evidence>
<comment type="caution">
    <text evidence="5">The sequence shown here is derived from an EMBL/GenBank/DDBJ whole genome shotgun (WGS) entry which is preliminary data.</text>
</comment>
<dbReference type="Pfam" id="PF12833">
    <property type="entry name" value="HTH_18"/>
    <property type="match status" value="1"/>
</dbReference>
<evidence type="ECO:0000256" key="3">
    <source>
        <dbReference type="ARBA" id="ARBA00023163"/>
    </source>
</evidence>
<proteinExistence type="predicted"/>
<evidence type="ECO:0000259" key="4">
    <source>
        <dbReference type="PROSITE" id="PS01124"/>
    </source>
</evidence>
<gene>
    <name evidence="5" type="ORF">E6H04_03095</name>
</gene>
<dbReference type="SUPFAM" id="SSF46689">
    <property type="entry name" value="Homeodomain-like"/>
    <property type="match status" value="1"/>
</dbReference>
<dbReference type="PRINTS" id="PR00032">
    <property type="entry name" value="HTHARAC"/>
</dbReference>
<dbReference type="PROSITE" id="PS01124">
    <property type="entry name" value="HTH_ARAC_FAMILY_2"/>
    <property type="match status" value="1"/>
</dbReference>
<evidence type="ECO:0000313" key="6">
    <source>
        <dbReference type="Proteomes" id="UP000320048"/>
    </source>
</evidence>
<keyword evidence="1" id="KW-0805">Transcription regulation</keyword>
<accession>A0A537JIS2</accession>
<dbReference type="EMBL" id="VBAO01000077">
    <property type="protein sequence ID" value="TMI83394.1"/>
    <property type="molecule type" value="Genomic_DNA"/>
</dbReference>
<organism evidence="5 6">
    <name type="scientific">Candidatus Segetimicrobium genomatis</name>
    <dbReference type="NCBI Taxonomy" id="2569760"/>
    <lineage>
        <taxon>Bacteria</taxon>
        <taxon>Bacillati</taxon>
        <taxon>Candidatus Sysuimicrobiota</taxon>
        <taxon>Candidatus Sysuimicrobiia</taxon>
        <taxon>Candidatus Sysuimicrobiales</taxon>
        <taxon>Candidatus Segetimicrobiaceae</taxon>
        <taxon>Candidatus Segetimicrobium</taxon>
    </lineage>
</organism>
<keyword evidence="2" id="KW-0238">DNA-binding</keyword>
<dbReference type="AlphaFoldDB" id="A0A537JIS2"/>
<dbReference type="Proteomes" id="UP000320048">
    <property type="component" value="Unassembled WGS sequence"/>
</dbReference>
<name>A0A537JIS2_9BACT</name>
<dbReference type="Gene3D" id="1.10.10.60">
    <property type="entry name" value="Homeodomain-like"/>
    <property type="match status" value="1"/>
</dbReference>
<dbReference type="PANTHER" id="PTHR46796">
    <property type="entry name" value="HTH-TYPE TRANSCRIPTIONAL ACTIVATOR RHAS-RELATED"/>
    <property type="match status" value="1"/>
</dbReference>
<dbReference type="InterPro" id="IPR050204">
    <property type="entry name" value="AraC_XylS_family_regulators"/>
</dbReference>
<protein>
    <submittedName>
        <fullName evidence="5">Helix-turn-helix domain-containing protein</fullName>
    </submittedName>
</protein>
<keyword evidence="3" id="KW-0804">Transcription</keyword>
<dbReference type="InterPro" id="IPR020449">
    <property type="entry name" value="Tscrpt_reg_AraC-type_HTH"/>
</dbReference>